<organism evidence="10 11">
    <name type="scientific">Agromyces rhizosphaerae</name>
    <dbReference type="NCBI Taxonomy" id="88374"/>
    <lineage>
        <taxon>Bacteria</taxon>
        <taxon>Bacillati</taxon>
        <taxon>Actinomycetota</taxon>
        <taxon>Actinomycetes</taxon>
        <taxon>Micrococcales</taxon>
        <taxon>Microbacteriaceae</taxon>
        <taxon>Agromyces</taxon>
    </lineage>
</organism>
<dbReference type="InterPro" id="IPR002716">
    <property type="entry name" value="PIN_dom"/>
</dbReference>
<dbReference type="EMBL" id="BSDP01000001">
    <property type="protein sequence ID" value="GLI26476.1"/>
    <property type="molecule type" value="Genomic_DNA"/>
</dbReference>
<keyword evidence="2 8" id="KW-1277">Toxin-antitoxin system</keyword>
<dbReference type="SUPFAM" id="SSF88723">
    <property type="entry name" value="PIN domain-like"/>
    <property type="match status" value="1"/>
</dbReference>
<comment type="cofactor">
    <cofactor evidence="1 8">
        <name>Mg(2+)</name>
        <dbReference type="ChEBI" id="CHEBI:18420"/>
    </cofactor>
</comment>
<dbReference type="HAMAP" id="MF_00265">
    <property type="entry name" value="VapC_Nob1"/>
    <property type="match status" value="1"/>
</dbReference>
<keyword evidence="3 8" id="KW-0540">Nuclease</keyword>
<evidence type="ECO:0000256" key="6">
    <source>
        <dbReference type="ARBA" id="ARBA00022842"/>
    </source>
</evidence>
<dbReference type="EC" id="3.1.-.-" evidence="8"/>
<evidence type="ECO:0000256" key="5">
    <source>
        <dbReference type="ARBA" id="ARBA00022801"/>
    </source>
</evidence>
<dbReference type="GO" id="GO:0090729">
    <property type="term" value="F:toxin activity"/>
    <property type="evidence" value="ECO:0007669"/>
    <property type="project" value="UniProtKB-KW"/>
</dbReference>
<feature type="binding site" evidence="8">
    <location>
        <position position="93"/>
    </location>
    <ligand>
        <name>Mg(2+)</name>
        <dbReference type="ChEBI" id="CHEBI:18420"/>
    </ligand>
</feature>
<sequence>MTTLVDTSVLIDVLRGRPEAVEVLRAARATGPLHASEVTRLEILAGMRGAEESATRALFGALAWHPLDERVAEVAGELGRRWLPGNRGIDAADLAIAATTTVLGARLLTRNVKHFPMFGGLSAPY</sequence>
<keyword evidence="11" id="KW-1185">Reference proteome</keyword>
<evidence type="ECO:0000256" key="8">
    <source>
        <dbReference type="HAMAP-Rule" id="MF_00265"/>
    </source>
</evidence>
<protein>
    <recommendedName>
        <fullName evidence="8">Ribonuclease VapC</fullName>
        <shortName evidence="8">RNase VapC</shortName>
        <ecNumber evidence="8">3.1.-.-</ecNumber>
    </recommendedName>
    <alternativeName>
        <fullName evidence="8">Toxin VapC</fullName>
    </alternativeName>
</protein>
<dbReference type="AlphaFoldDB" id="A0A9W6FNG4"/>
<keyword evidence="6 8" id="KW-0460">Magnesium</keyword>
<reference evidence="10" key="1">
    <citation type="submission" date="2022-12" db="EMBL/GenBank/DDBJ databases">
        <title>Reference genome sequencing for broad-spectrum identification of bacterial and archaeal isolates by mass spectrometry.</title>
        <authorList>
            <person name="Sekiguchi Y."/>
            <person name="Tourlousse D.M."/>
        </authorList>
    </citation>
    <scope>NUCLEOTIDE SEQUENCE</scope>
    <source>
        <strain evidence="10">14</strain>
    </source>
</reference>
<dbReference type="InterPro" id="IPR029060">
    <property type="entry name" value="PIN-like_dom_sf"/>
</dbReference>
<feature type="binding site" evidence="8">
    <location>
        <position position="6"/>
    </location>
    <ligand>
        <name>Mg(2+)</name>
        <dbReference type="ChEBI" id="CHEBI:18420"/>
    </ligand>
</feature>
<evidence type="ECO:0000313" key="10">
    <source>
        <dbReference type="EMBL" id="GLI26476.1"/>
    </source>
</evidence>
<dbReference type="InterPro" id="IPR022907">
    <property type="entry name" value="VapC_family"/>
</dbReference>
<dbReference type="PANTHER" id="PTHR33653:SF1">
    <property type="entry name" value="RIBONUCLEASE VAPC2"/>
    <property type="match status" value="1"/>
</dbReference>
<comment type="caution">
    <text evidence="10">The sequence shown here is derived from an EMBL/GenBank/DDBJ whole genome shotgun (WGS) entry which is preliminary data.</text>
</comment>
<evidence type="ECO:0000313" key="11">
    <source>
        <dbReference type="Proteomes" id="UP001144396"/>
    </source>
</evidence>
<comment type="function">
    <text evidence="8">Toxic component of a toxin-antitoxin (TA) system. An RNase.</text>
</comment>
<keyword evidence="8" id="KW-0800">Toxin</keyword>
<evidence type="ECO:0000259" key="9">
    <source>
        <dbReference type="Pfam" id="PF01850"/>
    </source>
</evidence>
<name>A0A9W6FNG4_9MICO</name>
<keyword evidence="4 8" id="KW-0479">Metal-binding</keyword>
<dbReference type="InterPro" id="IPR050556">
    <property type="entry name" value="Type_II_TA_system_RNase"/>
</dbReference>
<evidence type="ECO:0000256" key="1">
    <source>
        <dbReference type="ARBA" id="ARBA00001946"/>
    </source>
</evidence>
<dbReference type="Pfam" id="PF01850">
    <property type="entry name" value="PIN"/>
    <property type="match status" value="1"/>
</dbReference>
<evidence type="ECO:0000256" key="2">
    <source>
        <dbReference type="ARBA" id="ARBA00022649"/>
    </source>
</evidence>
<evidence type="ECO:0000256" key="4">
    <source>
        <dbReference type="ARBA" id="ARBA00022723"/>
    </source>
</evidence>
<dbReference type="GO" id="GO:0016787">
    <property type="term" value="F:hydrolase activity"/>
    <property type="evidence" value="ECO:0007669"/>
    <property type="project" value="UniProtKB-KW"/>
</dbReference>
<evidence type="ECO:0000256" key="3">
    <source>
        <dbReference type="ARBA" id="ARBA00022722"/>
    </source>
</evidence>
<dbReference type="Proteomes" id="UP001144396">
    <property type="component" value="Unassembled WGS sequence"/>
</dbReference>
<dbReference type="GO" id="GO:0004540">
    <property type="term" value="F:RNA nuclease activity"/>
    <property type="evidence" value="ECO:0007669"/>
    <property type="project" value="InterPro"/>
</dbReference>
<evidence type="ECO:0000256" key="7">
    <source>
        <dbReference type="ARBA" id="ARBA00038093"/>
    </source>
</evidence>
<keyword evidence="5 8" id="KW-0378">Hydrolase</keyword>
<feature type="domain" description="PIN" evidence="9">
    <location>
        <begin position="4"/>
        <end position="111"/>
    </location>
</feature>
<dbReference type="PANTHER" id="PTHR33653">
    <property type="entry name" value="RIBONUCLEASE VAPC2"/>
    <property type="match status" value="1"/>
</dbReference>
<dbReference type="RefSeq" id="WP_281882477.1">
    <property type="nucleotide sequence ID" value="NZ_BSDP01000001.1"/>
</dbReference>
<comment type="similarity">
    <text evidence="7 8">Belongs to the PINc/VapC protein family.</text>
</comment>
<dbReference type="GO" id="GO:0000287">
    <property type="term" value="F:magnesium ion binding"/>
    <property type="evidence" value="ECO:0007669"/>
    <property type="project" value="UniProtKB-UniRule"/>
</dbReference>
<dbReference type="Gene3D" id="3.40.50.1010">
    <property type="entry name" value="5'-nuclease"/>
    <property type="match status" value="1"/>
</dbReference>
<accession>A0A9W6FNG4</accession>
<gene>
    <name evidence="10" type="primary">vapC19</name>
    <name evidence="8" type="synonym">vapC</name>
    <name evidence="10" type="ORF">ARHIZOSPH14_07180</name>
</gene>
<proteinExistence type="inferred from homology"/>